<evidence type="ECO:0000313" key="2">
    <source>
        <dbReference type="Proteomes" id="UP000595663"/>
    </source>
</evidence>
<dbReference type="GO" id="GO:0008684">
    <property type="term" value="F:2-oxopent-4-enoate hydratase activity"/>
    <property type="evidence" value="ECO:0007669"/>
    <property type="project" value="TreeGrafter"/>
</dbReference>
<protein>
    <recommendedName>
        <fullName evidence="3">Hydratase</fullName>
    </recommendedName>
</protein>
<proteinExistence type="predicted"/>
<dbReference type="Gene3D" id="3.90.850.10">
    <property type="entry name" value="Fumarylacetoacetase-like, C-terminal domain"/>
    <property type="match status" value="1"/>
</dbReference>
<dbReference type="PANTHER" id="PTHR30143">
    <property type="entry name" value="ACID HYDRATASE"/>
    <property type="match status" value="1"/>
</dbReference>
<dbReference type="Proteomes" id="UP000595663">
    <property type="component" value="Chromosome"/>
</dbReference>
<dbReference type="AlphaFoldDB" id="A0A7R6SS38"/>
<reference evidence="1 2" key="1">
    <citation type="journal article" date="2008" name="Int. J. Syst. Evol. Microbiol.">
        <title>Amphritea japonica sp. nov. and Amphritea balenae sp. nov., isolated from the sediment adjacent to sperm whale carcasses off Kagoshima, Japan.</title>
        <authorList>
            <person name="Miyazaki M."/>
            <person name="Nogi Y."/>
            <person name="Fujiwara Y."/>
            <person name="Kawato M."/>
            <person name="Nagahama T."/>
            <person name="Kubokawa K."/>
            <person name="Horikoshi K."/>
        </authorList>
    </citation>
    <scope>NUCLEOTIDE SEQUENCE [LARGE SCALE GENOMIC DNA]</scope>
    <source>
        <strain evidence="1 2">ATCC BAA-1530</strain>
    </source>
</reference>
<name>A0A7R6SS38_9GAMM</name>
<gene>
    <name evidence="1" type="ORF">AMJAP_1251</name>
</gene>
<dbReference type="InterPro" id="IPR050772">
    <property type="entry name" value="Hydratase-Decarb/MhpD_sf"/>
</dbReference>
<sequence>MRQADIQAAAKVLVDRRLNNRLTGPLEPPFRPSTVDDALAIQQAVIELAEDSVGGWKCALPIEIDGLKEVPVLAPIFTESVYQGSCCSMNTDEGVCKIEPEIAFQFGQTLPRRPQPYTDQEIVAALSGARLSLELIQSRYLDPDSISYFEHLSDCLFNQGLYLGPEISLEQAFKASEIEFSLKIGSISESVGISGKHPNIYPQVPLFWLVNFLRERGRGIEAGQWVITSSYAGVIEIPTDKVFTLAYEKLGEISLQFELN</sequence>
<evidence type="ECO:0008006" key="3">
    <source>
        <dbReference type="Google" id="ProtNLM"/>
    </source>
</evidence>
<organism evidence="1 2">
    <name type="scientific">Amphritea japonica ATCC BAA-1530</name>
    <dbReference type="NCBI Taxonomy" id="1278309"/>
    <lineage>
        <taxon>Bacteria</taxon>
        <taxon>Pseudomonadati</taxon>
        <taxon>Pseudomonadota</taxon>
        <taxon>Gammaproteobacteria</taxon>
        <taxon>Oceanospirillales</taxon>
        <taxon>Oceanospirillaceae</taxon>
        <taxon>Amphritea</taxon>
    </lineage>
</organism>
<keyword evidence="2" id="KW-1185">Reference proteome</keyword>
<dbReference type="OrthoDB" id="9792137at2"/>
<dbReference type="RefSeq" id="WP_019621444.1">
    <property type="nucleotide sequence ID" value="NZ_AP014545.1"/>
</dbReference>
<accession>A0A7R6SS38</accession>
<dbReference type="SUPFAM" id="SSF56529">
    <property type="entry name" value="FAH"/>
    <property type="match status" value="1"/>
</dbReference>
<dbReference type="GO" id="GO:0005737">
    <property type="term" value="C:cytoplasm"/>
    <property type="evidence" value="ECO:0007669"/>
    <property type="project" value="TreeGrafter"/>
</dbReference>
<dbReference type="InterPro" id="IPR036663">
    <property type="entry name" value="Fumarylacetoacetase_C_sf"/>
</dbReference>
<dbReference type="PANTHER" id="PTHR30143:SF0">
    <property type="entry name" value="2-KETO-4-PENTENOATE HYDRATASE"/>
    <property type="match status" value="1"/>
</dbReference>
<dbReference type="KEGG" id="ajp:AMJAP_1251"/>
<evidence type="ECO:0000313" key="1">
    <source>
        <dbReference type="EMBL" id="BBB25846.1"/>
    </source>
</evidence>
<dbReference type="EMBL" id="AP014545">
    <property type="protein sequence ID" value="BBB25846.1"/>
    <property type="molecule type" value="Genomic_DNA"/>
</dbReference>